<dbReference type="InterPro" id="IPR029045">
    <property type="entry name" value="ClpP/crotonase-like_dom_sf"/>
</dbReference>
<dbReference type="InterPro" id="IPR045004">
    <property type="entry name" value="ECH_dom"/>
</dbReference>
<organism evidence="5 6">
    <name type="scientific">Crossiella cryophila</name>
    <dbReference type="NCBI Taxonomy" id="43355"/>
    <lineage>
        <taxon>Bacteria</taxon>
        <taxon>Bacillati</taxon>
        <taxon>Actinomycetota</taxon>
        <taxon>Actinomycetes</taxon>
        <taxon>Pseudonocardiales</taxon>
        <taxon>Pseudonocardiaceae</taxon>
        <taxon>Crossiella</taxon>
    </lineage>
</organism>
<feature type="domain" description="Enoyl-CoA hydratase/isomerase" evidence="4">
    <location>
        <begin position="15"/>
        <end position="334"/>
    </location>
</feature>
<dbReference type="GO" id="GO:0006574">
    <property type="term" value="P:L-valine catabolic process"/>
    <property type="evidence" value="ECO:0007669"/>
    <property type="project" value="TreeGrafter"/>
</dbReference>
<dbReference type="Gene3D" id="3.90.226.10">
    <property type="entry name" value="2-enoyl-CoA Hydratase, Chain A, domain 1"/>
    <property type="match status" value="1"/>
</dbReference>
<evidence type="ECO:0000256" key="1">
    <source>
        <dbReference type="ARBA" id="ARBA00001709"/>
    </source>
</evidence>
<proteinExistence type="predicted"/>
<dbReference type="Proteomes" id="UP000533598">
    <property type="component" value="Unassembled WGS sequence"/>
</dbReference>
<name>A0A7W7FWB7_9PSEU</name>
<sequence>MSEDKDILIRVSGGVGRITLNRPRAINALSDDMLREMGAALTSWAQDPAVHAVLLDGAGERGLCAGGDIRSIYQAIQGGTDGPIQFWREEYLINALIANYPKPYVVFMDGLVMGGGVGVSAHGSVRVVTERSAIGMPEVSIGFIPDVGGTYLLSRAPGELGTHLGLTGGRVGAADAILLGLADQYLPSSALAELAELPADELLVQIAARAEVPPAGQFAADREWIDSCYAADSVEQILDNLHASGHPAAEAAAKEIQAKAPTAVKVTLRALRTARGLATLEDCLNLEHLLVSRFLTAPDLGEGIRAAVIDKDRNPTWRPATLAEVDEAAVRSYFLAQPGQQPVFGGTA</sequence>
<dbReference type="GO" id="GO:0003860">
    <property type="term" value="F:3-hydroxyisobutyryl-CoA hydrolase activity"/>
    <property type="evidence" value="ECO:0007669"/>
    <property type="project" value="UniProtKB-EC"/>
</dbReference>
<gene>
    <name evidence="5" type="ORF">HNR67_007469</name>
</gene>
<dbReference type="PANTHER" id="PTHR43176:SF3">
    <property type="entry name" value="3-HYDROXYISOBUTYRYL-COA HYDROLASE, MITOCHONDRIAL"/>
    <property type="match status" value="1"/>
</dbReference>
<evidence type="ECO:0000313" key="6">
    <source>
        <dbReference type="Proteomes" id="UP000533598"/>
    </source>
</evidence>
<dbReference type="GO" id="GO:0016829">
    <property type="term" value="F:lyase activity"/>
    <property type="evidence" value="ECO:0007669"/>
    <property type="project" value="UniProtKB-KW"/>
</dbReference>
<dbReference type="InterPro" id="IPR032259">
    <property type="entry name" value="HIBYL-CoA-H"/>
</dbReference>
<comment type="catalytic activity">
    <reaction evidence="1">
        <text>3-hydroxy-2-methylpropanoyl-CoA + H2O = 3-hydroxy-2-methylpropanoate + CoA + H(+)</text>
        <dbReference type="Rhea" id="RHEA:20888"/>
        <dbReference type="ChEBI" id="CHEBI:11805"/>
        <dbReference type="ChEBI" id="CHEBI:15377"/>
        <dbReference type="ChEBI" id="CHEBI:15378"/>
        <dbReference type="ChEBI" id="CHEBI:57287"/>
        <dbReference type="ChEBI" id="CHEBI:57340"/>
        <dbReference type="EC" id="3.1.2.4"/>
    </reaction>
</comment>
<dbReference type="AlphaFoldDB" id="A0A7W7FWB7"/>
<accession>A0A7W7FWB7</accession>
<evidence type="ECO:0000256" key="2">
    <source>
        <dbReference type="ARBA" id="ARBA00011915"/>
    </source>
</evidence>
<dbReference type="RefSeq" id="WP_185007857.1">
    <property type="nucleotide sequence ID" value="NZ_BAAAUI010000008.1"/>
</dbReference>
<evidence type="ECO:0000313" key="5">
    <source>
        <dbReference type="EMBL" id="MBB4681351.1"/>
    </source>
</evidence>
<evidence type="ECO:0000259" key="4">
    <source>
        <dbReference type="Pfam" id="PF16113"/>
    </source>
</evidence>
<keyword evidence="6" id="KW-1185">Reference proteome</keyword>
<comment type="caution">
    <text evidence="5">The sequence shown here is derived from an EMBL/GenBank/DDBJ whole genome shotgun (WGS) entry which is preliminary data.</text>
</comment>
<dbReference type="Pfam" id="PF16113">
    <property type="entry name" value="ECH_2"/>
    <property type="match status" value="1"/>
</dbReference>
<dbReference type="GO" id="GO:0005829">
    <property type="term" value="C:cytosol"/>
    <property type="evidence" value="ECO:0007669"/>
    <property type="project" value="TreeGrafter"/>
</dbReference>
<protein>
    <recommendedName>
        <fullName evidence="2">3-hydroxyisobutyryl-CoA hydrolase</fullName>
        <ecNumber evidence="2">3.1.2.4</ecNumber>
    </recommendedName>
</protein>
<keyword evidence="5" id="KW-0456">Lyase</keyword>
<dbReference type="SUPFAM" id="SSF52096">
    <property type="entry name" value="ClpP/crotonase"/>
    <property type="match status" value="1"/>
</dbReference>
<reference evidence="5 6" key="1">
    <citation type="submission" date="2020-08" db="EMBL/GenBank/DDBJ databases">
        <title>Sequencing the genomes of 1000 actinobacteria strains.</title>
        <authorList>
            <person name="Klenk H.-P."/>
        </authorList>
    </citation>
    <scope>NUCLEOTIDE SEQUENCE [LARGE SCALE GENOMIC DNA]</scope>
    <source>
        <strain evidence="5 6">DSM 44230</strain>
    </source>
</reference>
<dbReference type="NCBIfam" id="NF004127">
    <property type="entry name" value="PRK05617.1"/>
    <property type="match status" value="1"/>
</dbReference>
<dbReference type="EMBL" id="JACHMH010000001">
    <property type="protein sequence ID" value="MBB4681351.1"/>
    <property type="molecule type" value="Genomic_DNA"/>
</dbReference>
<evidence type="ECO:0000256" key="3">
    <source>
        <dbReference type="ARBA" id="ARBA00022801"/>
    </source>
</evidence>
<dbReference type="PANTHER" id="PTHR43176">
    <property type="entry name" value="3-HYDROXYISOBUTYRYL-COA HYDROLASE-RELATED"/>
    <property type="match status" value="1"/>
</dbReference>
<dbReference type="EC" id="3.1.2.4" evidence="2"/>
<keyword evidence="3" id="KW-0378">Hydrolase</keyword>
<dbReference type="CDD" id="cd06558">
    <property type="entry name" value="crotonase-like"/>
    <property type="match status" value="1"/>
</dbReference>